<reference evidence="1 2" key="1">
    <citation type="journal article" date="2011" name="Genome Biol. Evol.">
        <title>Comparative whole genome sequence analysis of the carcinogenic bacterial model pathogen Helicobacter felis.</title>
        <authorList>
            <person name="Arnold I.C."/>
            <person name="Zigova Z."/>
            <person name="Holden M."/>
            <person name="Lawley T.D."/>
            <person name="Rad R."/>
            <person name="Dougan G."/>
            <person name="Falkow S."/>
            <person name="Bentley S.D."/>
            <person name="Muller A."/>
        </authorList>
    </citation>
    <scope>NUCLEOTIDE SEQUENCE [LARGE SCALE GENOMIC DNA]</scope>
    <source>
        <strain evidence="2">ATCC 49179 / CCUG 28539 / NCTC 12436 / CS1</strain>
    </source>
</reference>
<protein>
    <recommendedName>
        <fullName evidence="3">DnaA initiator-associating factor for replication initiation HobA</fullName>
    </recommendedName>
</protein>
<dbReference type="GeneID" id="36134560"/>
<dbReference type="InterPro" id="IPR021011">
    <property type="entry name" value="HobA"/>
</dbReference>
<dbReference type="Proteomes" id="UP000007934">
    <property type="component" value="Chromosome"/>
</dbReference>
<keyword evidence="2" id="KW-1185">Reference proteome</keyword>
<dbReference type="AlphaFoldDB" id="E7A9B7"/>
<proteinExistence type="predicted"/>
<evidence type="ECO:0000313" key="1">
    <source>
        <dbReference type="EMBL" id="CBY82495.1"/>
    </source>
</evidence>
<dbReference type="EMBL" id="FQ670179">
    <property type="protein sequence ID" value="CBY82495.1"/>
    <property type="molecule type" value="Genomic_DNA"/>
</dbReference>
<dbReference type="KEGG" id="hfe:HFELIS_04110"/>
<dbReference type="STRING" id="936155.HFELIS_04110"/>
<evidence type="ECO:0008006" key="3">
    <source>
        <dbReference type="Google" id="ProtNLM"/>
    </source>
</evidence>
<evidence type="ECO:0000313" key="2">
    <source>
        <dbReference type="Proteomes" id="UP000007934"/>
    </source>
</evidence>
<sequence>MDLKGRAQQIFREHHTRLGRVDIANYDWENFKTCISHIAGGGCILLCVDASRMWFKEYVFTHLNAKLLRPPLPIVDGLLGFDPLLKDARNLPLVLNLLNLTYKNYLFWYVGEEGILSTLASSTKNLLWILQDGFLSPRDPLCDLKLLQLYQVFETMLFESLLGILD</sequence>
<dbReference type="InterPro" id="IPR038381">
    <property type="entry name" value="HobA_sf"/>
</dbReference>
<organism evidence="1 2">
    <name type="scientific">Helicobacter felis (strain ATCC 49179 / CCUG 28539 / NCTC 12436 / CS1)</name>
    <dbReference type="NCBI Taxonomy" id="936155"/>
    <lineage>
        <taxon>Bacteria</taxon>
        <taxon>Pseudomonadati</taxon>
        <taxon>Campylobacterota</taxon>
        <taxon>Epsilonproteobacteria</taxon>
        <taxon>Campylobacterales</taxon>
        <taxon>Helicobacteraceae</taxon>
        <taxon>Helicobacter</taxon>
    </lineage>
</organism>
<dbReference type="Pfam" id="PF12163">
    <property type="entry name" value="HobA"/>
    <property type="match status" value="1"/>
</dbReference>
<dbReference type="OrthoDB" id="5329076at2"/>
<dbReference type="Gene3D" id="3.40.50.11670">
    <property type="entry name" value="DNA replication regulator HobA"/>
    <property type="match status" value="1"/>
</dbReference>
<dbReference type="RefSeq" id="WP_013468865.1">
    <property type="nucleotide sequence ID" value="NC_014810.2"/>
</dbReference>
<gene>
    <name evidence="1" type="ordered locus">Hfelis_04110</name>
</gene>
<dbReference type="HOGENOM" id="CLU_127636_0_0_7"/>
<accession>E7A9B7</accession>
<name>E7A9B7_HELFC</name>